<dbReference type="Proteomes" id="UP000636709">
    <property type="component" value="Unassembled WGS sequence"/>
</dbReference>
<dbReference type="OrthoDB" id="1099063at2759"/>
<comment type="caution">
    <text evidence="2">The sequence shown here is derived from an EMBL/GenBank/DDBJ whole genome shotgun (WGS) entry which is preliminary data.</text>
</comment>
<accession>A0A835B491</accession>
<feature type="compositionally biased region" description="Basic and acidic residues" evidence="1">
    <location>
        <begin position="25"/>
        <end position="40"/>
    </location>
</feature>
<dbReference type="SUPFAM" id="SSF54928">
    <property type="entry name" value="RNA-binding domain, RBD"/>
    <property type="match status" value="1"/>
</dbReference>
<organism evidence="2 3">
    <name type="scientific">Digitaria exilis</name>
    <dbReference type="NCBI Taxonomy" id="1010633"/>
    <lineage>
        <taxon>Eukaryota</taxon>
        <taxon>Viridiplantae</taxon>
        <taxon>Streptophyta</taxon>
        <taxon>Embryophyta</taxon>
        <taxon>Tracheophyta</taxon>
        <taxon>Spermatophyta</taxon>
        <taxon>Magnoliopsida</taxon>
        <taxon>Liliopsida</taxon>
        <taxon>Poales</taxon>
        <taxon>Poaceae</taxon>
        <taxon>PACMAD clade</taxon>
        <taxon>Panicoideae</taxon>
        <taxon>Panicodae</taxon>
        <taxon>Paniceae</taxon>
        <taxon>Anthephorinae</taxon>
        <taxon>Digitaria</taxon>
    </lineage>
</organism>
<dbReference type="InterPro" id="IPR035979">
    <property type="entry name" value="RBD_domain_sf"/>
</dbReference>
<dbReference type="EMBL" id="JACEFO010002143">
    <property type="protein sequence ID" value="KAF8677830.1"/>
    <property type="molecule type" value="Genomic_DNA"/>
</dbReference>
<evidence type="ECO:0000313" key="3">
    <source>
        <dbReference type="Proteomes" id="UP000636709"/>
    </source>
</evidence>
<gene>
    <name evidence="2" type="ORF">HU200_046420</name>
</gene>
<reference evidence="2" key="1">
    <citation type="submission" date="2020-07" db="EMBL/GenBank/DDBJ databases">
        <title>Genome sequence and genetic diversity analysis of an under-domesticated orphan crop, white fonio (Digitaria exilis).</title>
        <authorList>
            <person name="Bennetzen J.L."/>
            <person name="Chen S."/>
            <person name="Ma X."/>
            <person name="Wang X."/>
            <person name="Yssel A.E.J."/>
            <person name="Chaluvadi S.R."/>
            <person name="Johnson M."/>
            <person name="Gangashetty P."/>
            <person name="Hamidou F."/>
            <person name="Sanogo M.D."/>
            <person name="Zwaenepoel A."/>
            <person name="Wallace J."/>
            <person name="Van De Peer Y."/>
            <person name="Van Deynze A."/>
        </authorList>
    </citation>
    <scope>NUCLEOTIDE SEQUENCE</scope>
    <source>
        <tissue evidence="2">Leaves</tissue>
    </source>
</reference>
<sequence length="115" mass="12927">MTAPHQLLAPARSSNLNPRAAAPGRSRDPKSQVTRREHAHGGKYASDPPLLLVSRLPLRILGFPQWSLVVLLRLVVDLRIPLFALMARVYVGNLDPRVTAREIEDEFRSFGVLRR</sequence>
<evidence type="ECO:0000313" key="2">
    <source>
        <dbReference type="EMBL" id="KAF8677830.1"/>
    </source>
</evidence>
<name>A0A835B491_9POAL</name>
<keyword evidence="3" id="KW-1185">Reference proteome</keyword>
<dbReference type="AlphaFoldDB" id="A0A835B491"/>
<dbReference type="GO" id="GO:0003676">
    <property type="term" value="F:nucleic acid binding"/>
    <property type="evidence" value="ECO:0007669"/>
    <property type="project" value="InterPro"/>
</dbReference>
<evidence type="ECO:0008006" key="4">
    <source>
        <dbReference type="Google" id="ProtNLM"/>
    </source>
</evidence>
<feature type="region of interest" description="Disordered" evidence="1">
    <location>
        <begin position="1"/>
        <end position="46"/>
    </location>
</feature>
<evidence type="ECO:0000256" key="1">
    <source>
        <dbReference type="SAM" id="MobiDB-lite"/>
    </source>
</evidence>
<proteinExistence type="predicted"/>
<protein>
    <recommendedName>
        <fullName evidence="4">RRM domain-containing protein</fullName>
    </recommendedName>
</protein>